<organism evidence="1">
    <name type="scientific">Anguilla anguilla</name>
    <name type="common">European freshwater eel</name>
    <name type="synonym">Muraena anguilla</name>
    <dbReference type="NCBI Taxonomy" id="7936"/>
    <lineage>
        <taxon>Eukaryota</taxon>
        <taxon>Metazoa</taxon>
        <taxon>Chordata</taxon>
        <taxon>Craniata</taxon>
        <taxon>Vertebrata</taxon>
        <taxon>Euteleostomi</taxon>
        <taxon>Actinopterygii</taxon>
        <taxon>Neopterygii</taxon>
        <taxon>Teleostei</taxon>
        <taxon>Anguilliformes</taxon>
        <taxon>Anguillidae</taxon>
        <taxon>Anguilla</taxon>
    </lineage>
</organism>
<evidence type="ECO:0000313" key="1">
    <source>
        <dbReference type="EMBL" id="JAH86432.1"/>
    </source>
</evidence>
<reference evidence="1" key="2">
    <citation type="journal article" date="2015" name="Fish Shellfish Immunol.">
        <title>Early steps in the European eel (Anguilla anguilla)-Vibrio vulnificus interaction in the gills: Role of the RtxA13 toxin.</title>
        <authorList>
            <person name="Callol A."/>
            <person name="Pajuelo D."/>
            <person name="Ebbesson L."/>
            <person name="Teles M."/>
            <person name="MacKenzie S."/>
            <person name="Amaro C."/>
        </authorList>
    </citation>
    <scope>NUCLEOTIDE SEQUENCE</scope>
</reference>
<reference evidence="1" key="1">
    <citation type="submission" date="2014-11" db="EMBL/GenBank/DDBJ databases">
        <authorList>
            <person name="Amaro Gonzalez C."/>
        </authorList>
    </citation>
    <scope>NUCLEOTIDE SEQUENCE</scope>
</reference>
<dbReference type="AlphaFoldDB" id="A0A0E9W7V0"/>
<accession>A0A0E9W7V0</accession>
<sequence>MNWSKSNSIAQWRCFIVLYGNSTQYTERYQTILCMGRHKRSDEWRGQ</sequence>
<protein>
    <submittedName>
        <fullName evidence="1">Uncharacterized protein</fullName>
    </submittedName>
</protein>
<dbReference type="EMBL" id="GBXM01022145">
    <property type="protein sequence ID" value="JAH86432.1"/>
    <property type="molecule type" value="Transcribed_RNA"/>
</dbReference>
<name>A0A0E9W7V0_ANGAN</name>
<proteinExistence type="predicted"/>